<name>A0A1R0H3C3_9FUNG</name>
<evidence type="ECO:0000313" key="2">
    <source>
        <dbReference type="Proteomes" id="UP000187455"/>
    </source>
</evidence>
<organism evidence="1 2">
    <name type="scientific">Smittium mucronatum</name>
    <dbReference type="NCBI Taxonomy" id="133383"/>
    <lineage>
        <taxon>Eukaryota</taxon>
        <taxon>Fungi</taxon>
        <taxon>Fungi incertae sedis</taxon>
        <taxon>Zoopagomycota</taxon>
        <taxon>Kickxellomycotina</taxon>
        <taxon>Harpellomycetes</taxon>
        <taxon>Harpellales</taxon>
        <taxon>Legeriomycetaceae</taxon>
        <taxon>Smittium</taxon>
    </lineage>
</organism>
<dbReference type="Proteomes" id="UP000187455">
    <property type="component" value="Unassembled WGS sequence"/>
</dbReference>
<dbReference type="AlphaFoldDB" id="A0A1R0H3C3"/>
<proteinExistence type="predicted"/>
<keyword evidence="2" id="KW-1185">Reference proteome</keyword>
<dbReference type="STRING" id="133383.A0A1R0H3C3"/>
<dbReference type="EMBL" id="LSSL01000805">
    <property type="protein sequence ID" value="OLY83650.1"/>
    <property type="molecule type" value="Genomic_DNA"/>
</dbReference>
<accession>A0A1R0H3C3</accession>
<comment type="caution">
    <text evidence="1">The sequence shown here is derived from an EMBL/GenBank/DDBJ whole genome shotgun (WGS) entry which is preliminary data.</text>
</comment>
<evidence type="ECO:0000313" key="1">
    <source>
        <dbReference type="EMBL" id="OLY83650.1"/>
    </source>
</evidence>
<sequence>MNPADAPSRLIAQTEWSISDQAFSKARTPFSSIGQTDQPLLLPPTEFDIPDGDVVSGPAGIISITAVSPTGNNGHTGPQKRKISTFDQQTLVSHGMENQLRVLQEQGLSLSVIQIIIFNQKAFKRRSRYHSTQQHFLDWH</sequence>
<protein>
    <submittedName>
        <fullName evidence="1">Uncharacterized protein</fullName>
    </submittedName>
</protein>
<reference evidence="1 2" key="1">
    <citation type="journal article" date="2016" name="Mol. Biol. Evol.">
        <title>Genome-Wide Survey of Gut Fungi (Harpellales) Reveals the First Horizontally Transferred Ubiquitin Gene from a Mosquito Host.</title>
        <authorList>
            <person name="Wang Y."/>
            <person name="White M.M."/>
            <person name="Kvist S."/>
            <person name="Moncalvo J.M."/>
        </authorList>
    </citation>
    <scope>NUCLEOTIDE SEQUENCE [LARGE SCALE GENOMIC DNA]</scope>
    <source>
        <strain evidence="1 2">ALG-7-W6</strain>
    </source>
</reference>
<gene>
    <name evidence="1" type="ORF">AYI68_g2205</name>
</gene>
<dbReference type="OrthoDB" id="5717234at2759"/>